<sequence>MTLPQYIQDGADLLEQRHNERTSGMGTELAEKQEVMRVHEAAQAPVPADPAIGLMDVISRAASDPNVDVEKMRALLDMRRDLERDDNAKRFNEAMSAVQKAVRPIAADAANPQTRSKYASYPALDKVLRPIYTQHGFALSFDTGDAPQESYVRVVCHVSCEGHTRTYHVDMPADGKGAKGGDVMTKTHAVGSAMSYGMRYLLKMIFNVAVGEDDDDGNAAGAGPKVTDEQRAKLRELADEVGADVEKFCKYMRVESLADIPAAQFQRALDALEAKRGKAQ</sequence>
<keyword evidence="2" id="KW-1185">Reference proteome</keyword>
<name>A0A0A8K5Y8_9HYPH</name>
<evidence type="ECO:0000313" key="1">
    <source>
        <dbReference type="EMBL" id="BAQ18353.1"/>
    </source>
</evidence>
<dbReference type="KEGG" id="mcg:GL4_2920"/>
<proteinExistence type="predicted"/>
<dbReference type="STRING" id="1384459.GL4_2920"/>
<gene>
    <name evidence="1" type="ORF">GL4_2920</name>
</gene>
<dbReference type="RefSeq" id="WP_082025681.1">
    <property type="nucleotide sequence ID" value="NZ_AP014648.1"/>
</dbReference>
<dbReference type="AlphaFoldDB" id="A0A0A8K5Y8"/>
<dbReference type="InterPro" id="IPR007499">
    <property type="entry name" value="ERF_bacteria_virus"/>
</dbReference>
<dbReference type="Pfam" id="PF04404">
    <property type="entry name" value="ERF"/>
    <property type="match status" value="1"/>
</dbReference>
<evidence type="ECO:0000313" key="2">
    <source>
        <dbReference type="Proteomes" id="UP000031643"/>
    </source>
</evidence>
<dbReference type="EMBL" id="AP014648">
    <property type="protein sequence ID" value="BAQ18353.1"/>
    <property type="molecule type" value="Genomic_DNA"/>
</dbReference>
<reference evidence="1 2" key="1">
    <citation type="submission" date="2014-09" db="EMBL/GenBank/DDBJ databases">
        <title>Genome sequencing of Methyloceanibacter caenitepidi Gela4.</title>
        <authorList>
            <person name="Takeuchi M."/>
            <person name="Susumu S."/>
            <person name="Kamagata Y."/>
            <person name="Oshima K."/>
            <person name="Hattori M."/>
            <person name="Iwasaki W."/>
        </authorList>
    </citation>
    <scope>NUCLEOTIDE SEQUENCE [LARGE SCALE GENOMIC DNA]</scope>
    <source>
        <strain evidence="1 2">Gela4</strain>
    </source>
</reference>
<protein>
    <submittedName>
        <fullName evidence="1">Phage related protein</fullName>
    </submittedName>
</protein>
<dbReference type="HOGENOM" id="CLU_085680_1_0_5"/>
<accession>A0A0A8K5Y8</accession>
<dbReference type="Proteomes" id="UP000031643">
    <property type="component" value="Chromosome"/>
</dbReference>
<organism evidence="1 2">
    <name type="scientific">Methyloceanibacter caenitepidi</name>
    <dbReference type="NCBI Taxonomy" id="1384459"/>
    <lineage>
        <taxon>Bacteria</taxon>
        <taxon>Pseudomonadati</taxon>
        <taxon>Pseudomonadota</taxon>
        <taxon>Alphaproteobacteria</taxon>
        <taxon>Hyphomicrobiales</taxon>
        <taxon>Hyphomicrobiaceae</taxon>
        <taxon>Methyloceanibacter</taxon>
    </lineage>
</organism>